<evidence type="ECO:0000259" key="2">
    <source>
        <dbReference type="Pfam" id="PF14488"/>
    </source>
</evidence>
<dbReference type="EMBL" id="CABPSE010000008">
    <property type="protein sequence ID" value="VVE11188.1"/>
    <property type="molecule type" value="Genomic_DNA"/>
</dbReference>
<sequence length="335" mass="37202">MPPSFAGPRSPMRRRLIQAAALAACLPLAACAPPPAVGGTFVQLWRSHLDWTRDQWRGRLTATHALGCKEIFVQWAGIDGEPDNTWMAPDSLIQTLLDESAALGMGIHLGVPYDERWWKAIGNKSDAALDAFLQRTSERSASYMQSALWTLHGAFRGWYVPYELEQYNWADPARIDKLANWLDGFSDIAIATSGQPPTISTYFSQLPTTGTLAGLWSALLDRVKLHPMIQDGVGVAGIGNYDALRPLHDMLVARDAKFDLILELFEQLPTKKNDGTEFSARSASFRRIEAQWDIARDYGAQRIVAFSLDPWVLGDSDDAKSLLRRWQSAMASAPK</sequence>
<feature type="chain" id="PRO_5022913008" evidence="1">
    <location>
        <begin position="33"/>
        <end position="335"/>
    </location>
</feature>
<dbReference type="Gene3D" id="3.20.20.80">
    <property type="entry name" value="Glycosidases"/>
    <property type="match status" value="1"/>
</dbReference>
<dbReference type="InterPro" id="IPR027849">
    <property type="entry name" value="DUF4434"/>
</dbReference>
<accession>A0A5E4VFX2</accession>
<keyword evidence="4" id="KW-1185">Reference proteome</keyword>
<feature type="domain" description="DUF4434" evidence="2">
    <location>
        <begin position="38"/>
        <end position="312"/>
    </location>
</feature>
<protein>
    <submittedName>
        <fullName evidence="3">Tat pathway signal protein</fullName>
    </submittedName>
</protein>
<feature type="signal peptide" evidence="1">
    <location>
        <begin position="1"/>
        <end position="32"/>
    </location>
</feature>
<organism evidence="3 4">
    <name type="scientific">Pandoraea communis</name>
    <dbReference type="NCBI Taxonomy" id="2508297"/>
    <lineage>
        <taxon>Bacteria</taxon>
        <taxon>Pseudomonadati</taxon>
        <taxon>Pseudomonadota</taxon>
        <taxon>Betaproteobacteria</taxon>
        <taxon>Burkholderiales</taxon>
        <taxon>Burkholderiaceae</taxon>
        <taxon>Pandoraea</taxon>
    </lineage>
</organism>
<gene>
    <name evidence="3" type="ORF">PCO31111_02662</name>
</gene>
<reference evidence="3 4" key="1">
    <citation type="submission" date="2019-08" db="EMBL/GenBank/DDBJ databases">
        <authorList>
            <person name="Peeters C."/>
        </authorList>
    </citation>
    <scope>NUCLEOTIDE SEQUENCE [LARGE SCALE GENOMIC DNA]</scope>
    <source>
        <strain evidence="3 4">LMG 31111</strain>
    </source>
</reference>
<keyword evidence="1" id="KW-0732">Signal</keyword>
<proteinExistence type="predicted"/>
<evidence type="ECO:0000313" key="3">
    <source>
        <dbReference type="EMBL" id="VVE11188.1"/>
    </source>
</evidence>
<evidence type="ECO:0000256" key="1">
    <source>
        <dbReference type="SAM" id="SignalP"/>
    </source>
</evidence>
<dbReference type="Proteomes" id="UP000383971">
    <property type="component" value="Unassembled WGS sequence"/>
</dbReference>
<dbReference type="AlphaFoldDB" id="A0A5E4VFX2"/>
<name>A0A5E4VFX2_9BURK</name>
<evidence type="ECO:0000313" key="4">
    <source>
        <dbReference type="Proteomes" id="UP000383971"/>
    </source>
</evidence>
<dbReference type="Pfam" id="PF14488">
    <property type="entry name" value="DUF4434"/>
    <property type="match status" value="1"/>
</dbReference>